<protein>
    <submittedName>
        <fullName evidence="1">Uncharacterized protein</fullName>
    </submittedName>
</protein>
<gene>
    <name evidence="1" type="ORF">LCGC14_1323680</name>
</gene>
<accession>A0A0F9KIR5</accession>
<evidence type="ECO:0000313" key="1">
    <source>
        <dbReference type="EMBL" id="KKM82029.1"/>
    </source>
</evidence>
<dbReference type="EMBL" id="LAZR01007926">
    <property type="protein sequence ID" value="KKM82029.1"/>
    <property type="molecule type" value="Genomic_DNA"/>
</dbReference>
<reference evidence="1" key="1">
    <citation type="journal article" date="2015" name="Nature">
        <title>Complex archaea that bridge the gap between prokaryotes and eukaryotes.</title>
        <authorList>
            <person name="Spang A."/>
            <person name="Saw J.H."/>
            <person name="Jorgensen S.L."/>
            <person name="Zaremba-Niedzwiedzka K."/>
            <person name="Martijn J."/>
            <person name="Lind A.E."/>
            <person name="van Eijk R."/>
            <person name="Schleper C."/>
            <person name="Guy L."/>
            <person name="Ettema T.J."/>
        </authorList>
    </citation>
    <scope>NUCLEOTIDE SEQUENCE</scope>
</reference>
<proteinExistence type="predicted"/>
<comment type="caution">
    <text evidence="1">The sequence shown here is derived from an EMBL/GenBank/DDBJ whole genome shotgun (WGS) entry which is preliminary data.</text>
</comment>
<dbReference type="AlphaFoldDB" id="A0A0F9KIR5"/>
<name>A0A0F9KIR5_9ZZZZ</name>
<organism evidence="1">
    <name type="scientific">marine sediment metagenome</name>
    <dbReference type="NCBI Taxonomy" id="412755"/>
    <lineage>
        <taxon>unclassified sequences</taxon>
        <taxon>metagenomes</taxon>
        <taxon>ecological metagenomes</taxon>
    </lineage>
</organism>
<sequence>MSEVELMIVNKVVPVFLGDDPPRTLELPLDGTMLHNHYNGDESAFKLDLQTMCIKYKLKGYIHRVGKGLRNYVKMKFCTDPAFDLEYMLKEYEKFQAINKEIE</sequence>